<evidence type="ECO:0000256" key="5">
    <source>
        <dbReference type="ARBA" id="ARBA00023002"/>
    </source>
</evidence>
<dbReference type="GO" id="GO:0050031">
    <property type="term" value="F:L-pipecolate oxidase activity"/>
    <property type="evidence" value="ECO:0007669"/>
    <property type="project" value="TreeGrafter"/>
</dbReference>
<dbReference type="GO" id="GO:0004657">
    <property type="term" value="F:proline dehydrogenase activity"/>
    <property type="evidence" value="ECO:0007669"/>
    <property type="project" value="TreeGrafter"/>
</dbReference>
<dbReference type="SUPFAM" id="SSF51905">
    <property type="entry name" value="FAD/NAD(P)-binding domain"/>
    <property type="match status" value="1"/>
</dbReference>
<dbReference type="Proteomes" id="UP000033540">
    <property type="component" value="Unassembled WGS sequence"/>
</dbReference>
<dbReference type="PANTHER" id="PTHR10961">
    <property type="entry name" value="PEROXISOMAL SARCOSINE OXIDASE"/>
    <property type="match status" value="1"/>
</dbReference>
<dbReference type="Gene3D" id="3.50.50.60">
    <property type="entry name" value="FAD/NAD(P)-binding domain"/>
    <property type="match status" value="1"/>
</dbReference>
<comment type="caution">
    <text evidence="7">The sequence shown here is derived from an EMBL/GenBank/DDBJ whole genome shotgun (WGS) entry which is preliminary data.</text>
</comment>
<comment type="similarity">
    <text evidence="2">Belongs to the MSOX/MTOX family.</text>
</comment>
<dbReference type="SMR" id="A0A0F0IFT4"/>
<gene>
    <name evidence="7" type="ORF">P875_00128061</name>
</gene>
<sequence>MPAPKSIIIVGSGVFGLSTAHAMSQNDKFASSKITLIDSWNFEPSGPSASTPNPSAANFDTSRIIRSDYSHRIYAALAREAQQKWKAEWGADGRYRNQSIVMIGEGHSMKQPMKALESINYVKHAYAQSYERAGRNRDIVHILDSELAVWEALGLGTPDEASNIGPRASELRGYRNHNCGWAESGATMAWLRQKTINSDRINIHIGQVVGLRVCSDSPSESHVNAEPRVCGVILDDGRQLTADLTILAAGAMTPRLLGSPTLCDVYSETVAYVQLSEMERRELVRREFPLIVNVARKIFAIGPDNQGFLKLARFSWSGYRDVQKFAGVDVGPRPQAAPLEEDGYGTCGDIDQTKLSPDVESTLQDYRGFLRELFQPTDGGDLGGLRNIATRPFARVRRCWYADTVSTDFIVDYHPAYGKSLFLATGGSDHAFKFLPVLGERICELILQSDNGKAGPSESLQELRRLWRFPGGDSHAKL</sequence>
<evidence type="ECO:0000313" key="8">
    <source>
        <dbReference type="Proteomes" id="UP000033540"/>
    </source>
</evidence>
<dbReference type="EMBL" id="JZEE01000239">
    <property type="protein sequence ID" value="KJK66560.1"/>
    <property type="molecule type" value="Genomic_DNA"/>
</dbReference>
<evidence type="ECO:0000313" key="7">
    <source>
        <dbReference type="EMBL" id="KJK66560.1"/>
    </source>
</evidence>
<dbReference type="STRING" id="1403190.A0A0F0IFT4"/>
<dbReference type="GO" id="GO:0008115">
    <property type="term" value="F:sarcosine oxidase activity"/>
    <property type="evidence" value="ECO:0007669"/>
    <property type="project" value="TreeGrafter"/>
</dbReference>
<evidence type="ECO:0000256" key="3">
    <source>
        <dbReference type="ARBA" id="ARBA00022630"/>
    </source>
</evidence>
<dbReference type="Pfam" id="PF01266">
    <property type="entry name" value="DAO"/>
    <property type="match status" value="1"/>
</dbReference>
<organism evidence="7 8">
    <name type="scientific">Aspergillus parasiticus (strain ATCC 56775 / NRRL 5862 / SRRC 143 / SU-1)</name>
    <dbReference type="NCBI Taxonomy" id="1403190"/>
    <lineage>
        <taxon>Eukaryota</taxon>
        <taxon>Fungi</taxon>
        <taxon>Dikarya</taxon>
        <taxon>Ascomycota</taxon>
        <taxon>Pezizomycotina</taxon>
        <taxon>Eurotiomycetes</taxon>
        <taxon>Eurotiomycetidae</taxon>
        <taxon>Eurotiales</taxon>
        <taxon>Aspergillaceae</taxon>
        <taxon>Aspergillus</taxon>
        <taxon>Aspergillus subgen. Circumdati</taxon>
    </lineage>
</organism>
<keyword evidence="5" id="KW-0560">Oxidoreductase</keyword>
<keyword evidence="3" id="KW-0285">Flavoprotein</keyword>
<proteinExistence type="inferred from homology"/>
<evidence type="ECO:0000256" key="1">
    <source>
        <dbReference type="ARBA" id="ARBA00001974"/>
    </source>
</evidence>
<evidence type="ECO:0000256" key="4">
    <source>
        <dbReference type="ARBA" id="ARBA00022827"/>
    </source>
</evidence>
<dbReference type="AlphaFoldDB" id="A0A0F0IFT4"/>
<dbReference type="GO" id="GO:0050660">
    <property type="term" value="F:flavin adenine dinucleotide binding"/>
    <property type="evidence" value="ECO:0007669"/>
    <property type="project" value="InterPro"/>
</dbReference>
<protein>
    <submittedName>
        <fullName evidence="7">FAD dependent oxidoreductase</fullName>
    </submittedName>
</protein>
<dbReference type="PANTHER" id="PTHR10961:SF46">
    <property type="entry name" value="PEROXISOMAL SARCOSINE OXIDASE"/>
    <property type="match status" value="1"/>
</dbReference>
<dbReference type="InterPro" id="IPR006076">
    <property type="entry name" value="FAD-dep_OxRdtase"/>
</dbReference>
<dbReference type="OrthoDB" id="2219495at2759"/>
<dbReference type="InterPro" id="IPR045170">
    <property type="entry name" value="MTOX"/>
</dbReference>
<evidence type="ECO:0000256" key="2">
    <source>
        <dbReference type="ARBA" id="ARBA00010989"/>
    </source>
</evidence>
<dbReference type="Gene3D" id="3.30.9.10">
    <property type="entry name" value="D-Amino Acid Oxidase, subunit A, domain 2"/>
    <property type="match status" value="1"/>
</dbReference>
<name>A0A0F0IFT4_ASPPU</name>
<evidence type="ECO:0000259" key="6">
    <source>
        <dbReference type="Pfam" id="PF01266"/>
    </source>
</evidence>
<reference evidence="7 8" key="1">
    <citation type="submission" date="2015-02" db="EMBL/GenBank/DDBJ databases">
        <title>Draft genome sequence of Aspergillus parasiticus SU-1.</title>
        <authorList>
            <person name="Yu J."/>
            <person name="Fedorova N."/>
            <person name="Yin Y."/>
            <person name="Losada L."/>
            <person name="Zafar N."/>
            <person name="Taujale R."/>
            <person name="Ehrlich K.C."/>
            <person name="Bhatnagar D."/>
            <person name="Cleveland T.E."/>
            <person name="Bennett J.W."/>
            <person name="Nierman W.C."/>
        </authorList>
    </citation>
    <scope>NUCLEOTIDE SEQUENCE [LARGE SCALE GENOMIC DNA]</scope>
    <source>
        <strain evidence="8">ATCC 56775 / NRRL 5862 / SRRC 143 / SU-1</strain>
    </source>
</reference>
<dbReference type="InterPro" id="IPR036188">
    <property type="entry name" value="FAD/NAD-bd_sf"/>
</dbReference>
<comment type="cofactor">
    <cofactor evidence="1">
        <name>FAD</name>
        <dbReference type="ChEBI" id="CHEBI:57692"/>
    </cofactor>
</comment>
<accession>A0A0F0IFT4</accession>
<feature type="domain" description="FAD dependent oxidoreductase" evidence="6">
    <location>
        <begin position="7"/>
        <end position="445"/>
    </location>
</feature>
<keyword evidence="4" id="KW-0274">FAD</keyword>